<dbReference type="InterPro" id="IPR052019">
    <property type="entry name" value="F420H2_bilvrd_red/Heme_oxyg"/>
</dbReference>
<proteinExistence type="predicted"/>
<name>A0ABW0N6P3_9ACTN</name>
<dbReference type="PANTHER" id="PTHR35176">
    <property type="entry name" value="HEME OXYGENASE HI_0854-RELATED"/>
    <property type="match status" value="1"/>
</dbReference>
<keyword evidence="4" id="KW-1185">Reference proteome</keyword>
<protein>
    <submittedName>
        <fullName evidence="3">PPOX class F420-dependent oxidoreductase</fullName>
    </submittedName>
</protein>
<accession>A0ABW0N6P3</accession>
<dbReference type="InterPro" id="IPR012349">
    <property type="entry name" value="Split_barrel_FMN-bd"/>
</dbReference>
<feature type="domain" description="Pyridoxamine 5'-phosphate oxidase N-terminal" evidence="2">
    <location>
        <begin position="7"/>
        <end position="129"/>
    </location>
</feature>
<dbReference type="NCBIfam" id="TIGR03618">
    <property type="entry name" value="Rv1155_F420"/>
    <property type="match status" value="1"/>
</dbReference>
<sequence length="134" mass="15105">MPEMPFPDDLRTLLAKPNPAVVATLRADGAPVSVATWYLLDGDRVLLNMDDTRVRLGHLRRDPRVSLTVLDEAGWYTHVSLVGRVTEMYADQGLADIDRLSVHYSGNSYPDRESPRTSAWMEIDRWHGWGAARS</sequence>
<dbReference type="Proteomes" id="UP001595956">
    <property type="component" value="Unassembled WGS sequence"/>
</dbReference>
<evidence type="ECO:0000256" key="1">
    <source>
        <dbReference type="ARBA" id="ARBA00023002"/>
    </source>
</evidence>
<keyword evidence="1" id="KW-0560">Oxidoreductase</keyword>
<comment type="caution">
    <text evidence="3">The sequence shown here is derived from an EMBL/GenBank/DDBJ whole genome shotgun (WGS) entry which is preliminary data.</text>
</comment>
<dbReference type="Gene3D" id="2.30.110.10">
    <property type="entry name" value="Electron Transport, Fmn-binding Protein, Chain A"/>
    <property type="match status" value="1"/>
</dbReference>
<evidence type="ECO:0000313" key="4">
    <source>
        <dbReference type="Proteomes" id="UP001595956"/>
    </source>
</evidence>
<dbReference type="Pfam" id="PF01243">
    <property type="entry name" value="PNPOx_N"/>
    <property type="match status" value="1"/>
</dbReference>
<dbReference type="RefSeq" id="WP_345182023.1">
    <property type="nucleotide sequence ID" value="NZ_BAABFQ010000010.1"/>
</dbReference>
<dbReference type="SUPFAM" id="SSF50475">
    <property type="entry name" value="FMN-binding split barrel"/>
    <property type="match status" value="1"/>
</dbReference>
<dbReference type="EMBL" id="JBHSMD010000011">
    <property type="protein sequence ID" value="MFC5495625.1"/>
    <property type="molecule type" value="Genomic_DNA"/>
</dbReference>
<dbReference type="InterPro" id="IPR011576">
    <property type="entry name" value="Pyridox_Oxase_N"/>
</dbReference>
<dbReference type="InterPro" id="IPR019920">
    <property type="entry name" value="F420-binding_dom_put"/>
</dbReference>
<gene>
    <name evidence="3" type="ORF">ACFPKY_21130</name>
</gene>
<dbReference type="PANTHER" id="PTHR35176:SF6">
    <property type="entry name" value="HEME OXYGENASE HI_0854-RELATED"/>
    <property type="match status" value="1"/>
</dbReference>
<evidence type="ECO:0000259" key="2">
    <source>
        <dbReference type="Pfam" id="PF01243"/>
    </source>
</evidence>
<organism evidence="3 4">
    <name type="scientific">Nocardioides caricicola</name>
    <dbReference type="NCBI Taxonomy" id="634770"/>
    <lineage>
        <taxon>Bacteria</taxon>
        <taxon>Bacillati</taxon>
        <taxon>Actinomycetota</taxon>
        <taxon>Actinomycetes</taxon>
        <taxon>Propionibacteriales</taxon>
        <taxon>Nocardioidaceae</taxon>
        <taxon>Nocardioides</taxon>
    </lineage>
</organism>
<reference evidence="4" key="1">
    <citation type="journal article" date="2019" name="Int. J. Syst. Evol. Microbiol.">
        <title>The Global Catalogue of Microorganisms (GCM) 10K type strain sequencing project: providing services to taxonomists for standard genome sequencing and annotation.</title>
        <authorList>
            <consortium name="The Broad Institute Genomics Platform"/>
            <consortium name="The Broad Institute Genome Sequencing Center for Infectious Disease"/>
            <person name="Wu L."/>
            <person name="Ma J."/>
        </authorList>
    </citation>
    <scope>NUCLEOTIDE SEQUENCE [LARGE SCALE GENOMIC DNA]</scope>
    <source>
        <strain evidence="4">KACC 13778</strain>
    </source>
</reference>
<evidence type="ECO:0000313" key="3">
    <source>
        <dbReference type="EMBL" id="MFC5495625.1"/>
    </source>
</evidence>